<dbReference type="GO" id="GO:0005524">
    <property type="term" value="F:ATP binding"/>
    <property type="evidence" value="ECO:0007669"/>
    <property type="project" value="UniProtKB-KW"/>
</dbReference>
<keyword evidence="8" id="KW-0406">Ion transport</keyword>
<keyword evidence="7" id="KW-1278">Translocase</keyword>
<dbReference type="PANTHER" id="PTHR42734:SF9">
    <property type="entry name" value="ZINC IMPORT ATP-BINDING PROTEIN ZNUC"/>
    <property type="match status" value="1"/>
</dbReference>
<dbReference type="GO" id="GO:0010043">
    <property type="term" value="P:response to zinc ion"/>
    <property type="evidence" value="ECO:0007669"/>
    <property type="project" value="TreeGrafter"/>
</dbReference>
<dbReference type="EMBL" id="UGFE01000002">
    <property type="protein sequence ID" value="STM23607.1"/>
    <property type="molecule type" value="Genomic_DNA"/>
</dbReference>
<evidence type="ECO:0000256" key="8">
    <source>
        <dbReference type="ARBA" id="ARBA00023065"/>
    </source>
</evidence>
<dbReference type="GO" id="GO:0016887">
    <property type="term" value="F:ATP hydrolysis activity"/>
    <property type="evidence" value="ECO:0007669"/>
    <property type="project" value="InterPro"/>
</dbReference>
<feature type="domain" description="ABC transporter" evidence="10">
    <location>
        <begin position="5"/>
        <end position="186"/>
    </location>
</feature>
<comment type="caution">
    <text evidence="11">The sequence shown here is derived from an EMBL/GenBank/DDBJ whole genome shotgun (WGS) entry which is preliminary data.</text>
</comment>
<dbReference type="AlphaFoldDB" id="A0AAX2K9K2"/>
<dbReference type="InterPro" id="IPR050153">
    <property type="entry name" value="Metal_Ion_Import_ABC"/>
</dbReference>
<dbReference type="InterPro" id="IPR003593">
    <property type="entry name" value="AAA+_ATPase"/>
</dbReference>
<dbReference type="FunFam" id="3.40.50.300:FF:000392">
    <property type="entry name" value="Zinc import ATP-binding protein ZnuC"/>
    <property type="match status" value="1"/>
</dbReference>
<keyword evidence="2" id="KW-1003">Cell membrane</keyword>
<evidence type="ECO:0000313" key="12">
    <source>
        <dbReference type="Proteomes" id="UP000254718"/>
    </source>
</evidence>
<evidence type="ECO:0000256" key="2">
    <source>
        <dbReference type="ARBA" id="ARBA00022475"/>
    </source>
</evidence>
<dbReference type="SMART" id="SM00382">
    <property type="entry name" value="AAA"/>
    <property type="match status" value="1"/>
</dbReference>
<keyword evidence="5" id="KW-0067">ATP-binding</keyword>
<accession>A0AAX2K9K2</accession>
<keyword evidence="1" id="KW-0813">Transport</keyword>
<sequence>MTSLVSLENVSVSFGQRRVLSDVSLELKPGKILTLLGPNGAGKSTLVRVVLGLVTPDEGVIKRNGKLRIGYVPQKLYLDTTLPLTVNRFLRLRPGTHKEDILPALKRVQAGHLINAPMQKLSGGETQRVLLARALLNRPQLLVLDEPTQGVDVNGQVALYDLIDQLRRELDCGVFNGFSRSASGDGKNR</sequence>
<dbReference type="Gene3D" id="3.40.50.300">
    <property type="entry name" value="P-loop containing nucleotide triphosphate hydrolases"/>
    <property type="match status" value="1"/>
</dbReference>
<evidence type="ECO:0000256" key="3">
    <source>
        <dbReference type="ARBA" id="ARBA00022741"/>
    </source>
</evidence>
<evidence type="ECO:0000256" key="7">
    <source>
        <dbReference type="ARBA" id="ARBA00022967"/>
    </source>
</evidence>
<evidence type="ECO:0000256" key="1">
    <source>
        <dbReference type="ARBA" id="ARBA00022448"/>
    </source>
</evidence>
<keyword evidence="4" id="KW-0862">Zinc</keyword>
<evidence type="ECO:0000313" key="11">
    <source>
        <dbReference type="EMBL" id="STM23607.1"/>
    </source>
</evidence>
<evidence type="ECO:0000256" key="4">
    <source>
        <dbReference type="ARBA" id="ARBA00022833"/>
    </source>
</evidence>
<dbReference type="InterPro" id="IPR003439">
    <property type="entry name" value="ABC_transporter-like_ATP-bd"/>
</dbReference>
<dbReference type="PANTHER" id="PTHR42734">
    <property type="entry name" value="METAL TRANSPORT SYSTEM ATP-BINDING PROTEIN TM_0124-RELATED"/>
    <property type="match status" value="1"/>
</dbReference>
<organism evidence="11 12">
    <name type="scientific">Escherichia coli</name>
    <dbReference type="NCBI Taxonomy" id="562"/>
    <lineage>
        <taxon>Bacteria</taxon>
        <taxon>Pseudomonadati</taxon>
        <taxon>Pseudomonadota</taxon>
        <taxon>Gammaproteobacteria</taxon>
        <taxon>Enterobacterales</taxon>
        <taxon>Enterobacteriaceae</taxon>
        <taxon>Escherichia</taxon>
    </lineage>
</organism>
<dbReference type="SUPFAM" id="SSF52540">
    <property type="entry name" value="P-loop containing nucleoside triphosphate hydrolases"/>
    <property type="match status" value="1"/>
</dbReference>
<gene>
    <name evidence="11" type="primary">znuC_2</name>
    <name evidence="11" type="ORF">NCTC8333_02553</name>
</gene>
<dbReference type="Pfam" id="PF00005">
    <property type="entry name" value="ABC_tran"/>
    <property type="match status" value="1"/>
</dbReference>
<evidence type="ECO:0000256" key="9">
    <source>
        <dbReference type="ARBA" id="ARBA00023136"/>
    </source>
</evidence>
<dbReference type="Proteomes" id="UP000254718">
    <property type="component" value="Unassembled WGS sequence"/>
</dbReference>
<keyword evidence="11" id="KW-0378">Hydrolase</keyword>
<reference evidence="11 12" key="1">
    <citation type="submission" date="2018-06" db="EMBL/GenBank/DDBJ databases">
        <authorList>
            <consortium name="Pathogen Informatics"/>
            <person name="Doyle S."/>
        </authorList>
    </citation>
    <scope>NUCLEOTIDE SEQUENCE [LARGE SCALE GENOMIC DNA]</scope>
    <source>
        <strain evidence="11 12">NCTC8333</strain>
    </source>
</reference>
<dbReference type="EC" id="3.6.3.-" evidence="11"/>
<dbReference type="InterPro" id="IPR027417">
    <property type="entry name" value="P-loop_NTPase"/>
</dbReference>
<name>A0AAX2K9K2_ECOLX</name>
<protein>
    <submittedName>
        <fullName evidence="11">High-affinity zinc transporter ATPase</fullName>
        <ecNumber evidence="11">3.6.3.-</ecNumber>
    </submittedName>
</protein>
<proteinExistence type="predicted"/>
<evidence type="ECO:0000256" key="6">
    <source>
        <dbReference type="ARBA" id="ARBA00022906"/>
    </source>
</evidence>
<dbReference type="GO" id="GO:0006829">
    <property type="term" value="P:zinc ion transport"/>
    <property type="evidence" value="ECO:0007669"/>
    <property type="project" value="UniProtKB-KW"/>
</dbReference>
<evidence type="ECO:0000259" key="10">
    <source>
        <dbReference type="PROSITE" id="PS50893"/>
    </source>
</evidence>
<dbReference type="PROSITE" id="PS50893">
    <property type="entry name" value="ABC_TRANSPORTER_2"/>
    <property type="match status" value="1"/>
</dbReference>
<keyword evidence="3" id="KW-0547">Nucleotide-binding</keyword>
<evidence type="ECO:0000256" key="5">
    <source>
        <dbReference type="ARBA" id="ARBA00022840"/>
    </source>
</evidence>
<keyword evidence="9" id="KW-0472">Membrane</keyword>
<dbReference type="NCBIfam" id="NF007090">
    <property type="entry name" value="PRK09544.1"/>
    <property type="match status" value="1"/>
</dbReference>
<keyword evidence="6" id="KW-0864">Zinc transport</keyword>